<gene>
    <name evidence="3" type="ORF">KFL_003340100</name>
</gene>
<evidence type="ECO:0000256" key="2">
    <source>
        <dbReference type="SAM" id="Phobius"/>
    </source>
</evidence>
<keyword evidence="2" id="KW-0812">Transmembrane</keyword>
<keyword evidence="4" id="KW-1185">Reference proteome</keyword>
<feature type="region of interest" description="Disordered" evidence="1">
    <location>
        <begin position="164"/>
        <end position="206"/>
    </location>
</feature>
<evidence type="ECO:0000313" key="3">
    <source>
        <dbReference type="EMBL" id="GAQ87146.1"/>
    </source>
</evidence>
<name>A0A1Y1IEJ5_KLENI</name>
<feature type="transmembrane region" description="Helical" evidence="2">
    <location>
        <begin position="210"/>
        <end position="236"/>
    </location>
</feature>
<dbReference type="Proteomes" id="UP000054558">
    <property type="component" value="Unassembled WGS sequence"/>
</dbReference>
<reference evidence="3 4" key="1">
    <citation type="journal article" date="2014" name="Nat. Commun.">
        <title>Klebsormidium flaccidum genome reveals primary factors for plant terrestrial adaptation.</title>
        <authorList>
            <person name="Hori K."/>
            <person name="Maruyama F."/>
            <person name="Fujisawa T."/>
            <person name="Togashi T."/>
            <person name="Yamamoto N."/>
            <person name="Seo M."/>
            <person name="Sato S."/>
            <person name="Yamada T."/>
            <person name="Mori H."/>
            <person name="Tajima N."/>
            <person name="Moriyama T."/>
            <person name="Ikeuchi M."/>
            <person name="Watanabe M."/>
            <person name="Wada H."/>
            <person name="Kobayashi K."/>
            <person name="Saito M."/>
            <person name="Masuda T."/>
            <person name="Sasaki-Sekimoto Y."/>
            <person name="Mashiguchi K."/>
            <person name="Awai K."/>
            <person name="Shimojima M."/>
            <person name="Masuda S."/>
            <person name="Iwai M."/>
            <person name="Nobusawa T."/>
            <person name="Narise T."/>
            <person name="Kondo S."/>
            <person name="Saito H."/>
            <person name="Sato R."/>
            <person name="Murakawa M."/>
            <person name="Ihara Y."/>
            <person name="Oshima-Yamada Y."/>
            <person name="Ohtaka K."/>
            <person name="Satoh M."/>
            <person name="Sonobe K."/>
            <person name="Ishii M."/>
            <person name="Ohtani R."/>
            <person name="Kanamori-Sato M."/>
            <person name="Honoki R."/>
            <person name="Miyazaki D."/>
            <person name="Mochizuki H."/>
            <person name="Umetsu J."/>
            <person name="Higashi K."/>
            <person name="Shibata D."/>
            <person name="Kamiya Y."/>
            <person name="Sato N."/>
            <person name="Nakamura Y."/>
            <person name="Tabata S."/>
            <person name="Ida S."/>
            <person name="Kurokawa K."/>
            <person name="Ohta H."/>
        </authorList>
    </citation>
    <scope>NUCLEOTIDE SEQUENCE [LARGE SCALE GENOMIC DNA]</scope>
    <source>
        <strain evidence="3 4">NIES-2285</strain>
    </source>
</reference>
<organism evidence="3 4">
    <name type="scientific">Klebsormidium nitens</name>
    <name type="common">Green alga</name>
    <name type="synonym">Ulothrix nitens</name>
    <dbReference type="NCBI Taxonomy" id="105231"/>
    <lineage>
        <taxon>Eukaryota</taxon>
        <taxon>Viridiplantae</taxon>
        <taxon>Streptophyta</taxon>
        <taxon>Klebsormidiophyceae</taxon>
        <taxon>Klebsormidiales</taxon>
        <taxon>Klebsormidiaceae</taxon>
        <taxon>Klebsormidium</taxon>
    </lineage>
</organism>
<keyword evidence="2" id="KW-1133">Transmembrane helix</keyword>
<feature type="compositionally biased region" description="Pro residues" evidence="1">
    <location>
        <begin position="164"/>
        <end position="185"/>
    </location>
</feature>
<dbReference type="EMBL" id="DF237283">
    <property type="protein sequence ID" value="GAQ87146.1"/>
    <property type="molecule type" value="Genomic_DNA"/>
</dbReference>
<evidence type="ECO:0000313" key="4">
    <source>
        <dbReference type="Proteomes" id="UP000054558"/>
    </source>
</evidence>
<evidence type="ECO:0000256" key="1">
    <source>
        <dbReference type="SAM" id="MobiDB-lite"/>
    </source>
</evidence>
<protein>
    <submittedName>
        <fullName evidence="3">Uncharacterized protein</fullName>
    </submittedName>
</protein>
<keyword evidence="2" id="KW-0472">Membrane</keyword>
<feature type="compositionally biased region" description="Low complexity" evidence="1">
    <location>
        <begin position="186"/>
        <end position="197"/>
    </location>
</feature>
<sequence>MASGHERKKVFPQGRERLTTDKKWLQSRSASGMLLAVFLAGLLSGPVLVLAQSIEASEGLSAVETQTVDFGTNVTQRQLLQERRNLLTYVCRITSTDKAFVGYACGSGTWSTRPYAACCLTQTFDVDTTSCLTARRFERADCTPNGLYTSPACCDVFASPPPPRSSSPFTPPSPRRPPPPPPRYVSPPTSRSSGSSSPDDDDSKNGNSSLFVAGGLAAAGGLVFMVCAGLLLCCLISNRTRELERGEKLLPASRGGAAPNQAFAREPIFFERELEPQGAPMHTHGQGPGYVPRAAPSPFPQARPYTGDVQPGTYVARPGTAVELPRG</sequence>
<feature type="region of interest" description="Disordered" evidence="1">
    <location>
        <begin position="281"/>
        <end position="327"/>
    </location>
</feature>
<accession>A0A1Y1IEJ5</accession>
<proteinExistence type="predicted"/>
<dbReference type="AlphaFoldDB" id="A0A1Y1IEJ5"/>